<dbReference type="InterPro" id="IPR042108">
    <property type="entry name" value="GTPase_HflX_N_sf"/>
</dbReference>
<evidence type="ECO:0000259" key="8">
    <source>
        <dbReference type="PROSITE" id="PS51705"/>
    </source>
</evidence>
<evidence type="ECO:0000256" key="1">
    <source>
        <dbReference type="ARBA" id="ARBA00022723"/>
    </source>
</evidence>
<feature type="binding site" evidence="6">
    <location>
        <position position="201"/>
    </location>
    <ligand>
        <name>Mg(2+)</name>
        <dbReference type="ChEBI" id="CHEBI:18420"/>
    </ligand>
</feature>
<dbReference type="Pfam" id="PF16360">
    <property type="entry name" value="GTP-bdg_M"/>
    <property type="match status" value="1"/>
</dbReference>
<dbReference type="GO" id="GO:0046872">
    <property type="term" value="F:metal ion binding"/>
    <property type="evidence" value="ECO:0007669"/>
    <property type="project" value="UniProtKB-KW"/>
</dbReference>
<evidence type="ECO:0000313" key="9">
    <source>
        <dbReference type="EMBL" id="ELU17319.1"/>
    </source>
</evidence>
<dbReference type="InterPro" id="IPR032305">
    <property type="entry name" value="GTP-bd_M"/>
</dbReference>
<feature type="binding site" evidence="5">
    <location>
        <begin position="194"/>
        <end position="201"/>
    </location>
    <ligand>
        <name>GTP</name>
        <dbReference type="ChEBI" id="CHEBI:37565"/>
    </ligand>
</feature>
<accession>R7VFC9</accession>
<dbReference type="PRINTS" id="PR00326">
    <property type="entry name" value="GTP1OBG"/>
</dbReference>
<dbReference type="InterPro" id="IPR025121">
    <property type="entry name" value="GTPase_HflX_N"/>
</dbReference>
<evidence type="ECO:0000256" key="4">
    <source>
        <dbReference type="ARBA" id="ARBA00023134"/>
    </source>
</evidence>
<dbReference type="EMBL" id="KB292570">
    <property type="protein sequence ID" value="ELU17319.1"/>
    <property type="molecule type" value="Genomic_DNA"/>
</dbReference>
<feature type="binding site" evidence="5">
    <location>
        <begin position="242"/>
        <end position="245"/>
    </location>
    <ligand>
        <name>GTP</name>
        <dbReference type="ChEBI" id="CHEBI:37565"/>
    </ligand>
</feature>
<dbReference type="HOGENOM" id="CLU_019597_0_0_1"/>
<evidence type="ECO:0000256" key="6">
    <source>
        <dbReference type="PIRSR" id="PIRSR006809-2"/>
    </source>
</evidence>
<dbReference type="AlphaFoldDB" id="R7VFC9"/>
<dbReference type="Gene3D" id="3.40.50.300">
    <property type="entry name" value="P-loop containing nucleotide triphosphate hydrolases"/>
    <property type="match status" value="1"/>
</dbReference>
<feature type="domain" description="Hflx-type G" evidence="8">
    <location>
        <begin position="188"/>
        <end position="351"/>
    </location>
</feature>
<dbReference type="PANTHER" id="PTHR10229:SF0">
    <property type="entry name" value="GTP-BINDING PROTEIN 6-RELATED"/>
    <property type="match status" value="1"/>
</dbReference>
<feature type="non-terminal residue" evidence="9">
    <location>
        <position position="1"/>
    </location>
</feature>
<dbReference type="OMA" id="IDVANKC"/>
<dbReference type="NCBIfam" id="TIGR03156">
    <property type="entry name" value="GTP_HflX"/>
    <property type="match status" value="1"/>
</dbReference>
<feature type="coiled-coil region" evidence="7">
    <location>
        <begin position="154"/>
        <end position="184"/>
    </location>
</feature>
<dbReference type="Pfam" id="PF01926">
    <property type="entry name" value="MMR_HSR1"/>
    <property type="match status" value="1"/>
</dbReference>
<dbReference type="FunFam" id="3.40.50.300:FF:000886">
    <property type="entry name" value="Putative GTP-binding protein 6"/>
    <property type="match status" value="1"/>
</dbReference>
<evidence type="ECO:0000256" key="5">
    <source>
        <dbReference type="PIRSR" id="PIRSR006809-1"/>
    </source>
</evidence>
<feature type="binding site" evidence="5">
    <location>
        <begin position="311"/>
        <end position="314"/>
    </location>
    <ligand>
        <name>GTP</name>
        <dbReference type="ChEBI" id="CHEBI:37565"/>
    </ligand>
</feature>
<dbReference type="InterPro" id="IPR030394">
    <property type="entry name" value="G_HFLX_dom"/>
</dbReference>
<dbReference type="PIRSF" id="PIRSF006809">
    <property type="entry name" value="GTP-binding_hflX_prd"/>
    <property type="match status" value="1"/>
</dbReference>
<keyword evidence="2 5" id="KW-0547">Nucleotide-binding</keyword>
<name>R7VFC9_CAPTE</name>
<keyword evidence="1 6" id="KW-0479">Metal-binding</keyword>
<dbReference type="InterPro" id="IPR016496">
    <property type="entry name" value="GTPase_HflX"/>
</dbReference>
<sequence>GKRKHNIAQHKLDEAIALIDALPGWNVAGTVRFSSSEGGSKHVFGKGAFEEIHRDIRRCQNTTAVFLTLDMLNGLQLSVIQKEWGLPVYDRYTIVLQIFKHRAQTMEAKLQVALAEIPFYKSRLVGVHKGTLDQQRGSLGTIGGGGEKEIEVKHRSLQDKELKLKKALSKLKAQRKHLREERKKKDLPIVAVVGYTNAGKTSLIKALTGSKSLEPQDQVFATLDVTVHAGLLCNRMKVLFTDTVGFISDVPTALIESFASTLEDIRNADTIVHIRDVSHPETVEQKQVVMETLRQLQLPPSLTQNVIEVCNKIDLLPQDEAEKLCDEDGFAVSVLNGDGLDDVVRRIHDQVIQATGRTERRMRIPMNGEHLNWLYKEADVTDVQPADGDSEKLQVCALMTDATYAKFKAAFKSKRKQ</sequence>
<keyword evidence="3 6" id="KW-0460">Magnesium</keyword>
<dbReference type="InterPro" id="IPR006073">
    <property type="entry name" value="GTP-bd"/>
</dbReference>
<keyword evidence="4 5" id="KW-0342">GTP-binding</keyword>
<dbReference type="OrthoDB" id="10268034at2759"/>
<comment type="cofactor">
    <cofactor evidence="6">
        <name>Mg(2+)</name>
        <dbReference type="ChEBI" id="CHEBI:18420"/>
    </cofactor>
</comment>
<dbReference type="EnsemblMetazoa" id="CapteT93416">
    <property type="protein sequence ID" value="CapteP93416"/>
    <property type="gene ID" value="CapteG93416"/>
</dbReference>
<reference evidence="11" key="1">
    <citation type="submission" date="2012-12" db="EMBL/GenBank/DDBJ databases">
        <authorList>
            <person name="Hellsten U."/>
            <person name="Grimwood J."/>
            <person name="Chapman J.A."/>
            <person name="Shapiro H."/>
            <person name="Aerts A."/>
            <person name="Otillar R.P."/>
            <person name="Terry A.Y."/>
            <person name="Boore J.L."/>
            <person name="Simakov O."/>
            <person name="Marletaz F."/>
            <person name="Cho S.-J."/>
            <person name="Edsinger-Gonzales E."/>
            <person name="Havlak P."/>
            <person name="Kuo D.-H."/>
            <person name="Larsson T."/>
            <person name="Lv J."/>
            <person name="Arendt D."/>
            <person name="Savage R."/>
            <person name="Osoegawa K."/>
            <person name="de Jong P."/>
            <person name="Lindberg D.R."/>
            <person name="Seaver E.C."/>
            <person name="Weisblat D.A."/>
            <person name="Putnam N.H."/>
            <person name="Grigoriev I.V."/>
            <person name="Rokhsar D.S."/>
        </authorList>
    </citation>
    <scope>NUCLEOTIDE SEQUENCE</scope>
    <source>
        <strain evidence="11">I ESC-2004</strain>
    </source>
</reference>
<dbReference type="CDD" id="cd01878">
    <property type="entry name" value="HflX"/>
    <property type="match status" value="1"/>
</dbReference>
<evidence type="ECO:0000256" key="2">
    <source>
        <dbReference type="ARBA" id="ARBA00022741"/>
    </source>
</evidence>
<feature type="binding site" evidence="6">
    <location>
        <position position="222"/>
    </location>
    <ligand>
        <name>Mg(2+)</name>
        <dbReference type="ChEBI" id="CHEBI:18420"/>
    </ligand>
</feature>
<protein>
    <recommendedName>
        <fullName evidence="8">Hflx-type G domain-containing protein</fullName>
    </recommendedName>
</protein>
<dbReference type="Pfam" id="PF13167">
    <property type="entry name" value="GTP-bdg_N"/>
    <property type="match status" value="1"/>
</dbReference>
<evidence type="ECO:0000313" key="10">
    <source>
        <dbReference type="EnsemblMetazoa" id="CapteP93416"/>
    </source>
</evidence>
<evidence type="ECO:0000256" key="3">
    <source>
        <dbReference type="ARBA" id="ARBA00022842"/>
    </source>
</evidence>
<dbReference type="InterPro" id="IPR027417">
    <property type="entry name" value="P-loop_NTPase"/>
</dbReference>
<dbReference type="STRING" id="283909.R7VFC9"/>
<dbReference type="FunCoup" id="R7VFC9">
    <property type="interactions" value="290"/>
</dbReference>
<dbReference type="SUPFAM" id="SSF52540">
    <property type="entry name" value="P-loop containing nucleoside triphosphate hydrolases"/>
    <property type="match status" value="1"/>
</dbReference>
<keyword evidence="7" id="KW-0175">Coiled coil</keyword>
<feature type="binding site" evidence="5">
    <location>
        <begin position="220"/>
        <end position="224"/>
    </location>
    <ligand>
        <name>GTP</name>
        <dbReference type="ChEBI" id="CHEBI:37565"/>
    </ligand>
</feature>
<dbReference type="GO" id="GO:0043022">
    <property type="term" value="F:ribosome binding"/>
    <property type="evidence" value="ECO:0007669"/>
    <property type="project" value="TreeGrafter"/>
</dbReference>
<reference evidence="9 11" key="2">
    <citation type="journal article" date="2013" name="Nature">
        <title>Insights into bilaterian evolution from three spiralian genomes.</title>
        <authorList>
            <person name="Simakov O."/>
            <person name="Marletaz F."/>
            <person name="Cho S.J."/>
            <person name="Edsinger-Gonzales E."/>
            <person name="Havlak P."/>
            <person name="Hellsten U."/>
            <person name="Kuo D.H."/>
            <person name="Larsson T."/>
            <person name="Lv J."/>
            <person name="Arendt D."/>
            <person name="Savage R."/>
            <person name="Osoegawa K."/>
            <person name="de Jong P."/>
            <person name="Grimwood J."/>
            <person name="Chapman J.A."/>
            <person name="Shapiro H."/>
            <person name="Aerts A."/>
            <person name="Otillar R.P."/>
            <person name="Terry A.Y."/>
            <person name="Boore J.L."/>
            <person name="Grigoriev I.V."/>
            <person name="Lindberg D.R."/>
            <person name="Seaver E.C."/>
            <person name="Weisblat D.A."/>
            <person name="Putnam N.H."/>
            <person name="Rokhsar D.S."/>
        </authorList>
    </citation>
    <scope>NUCLEOTIDE SEQUENCE</scope>
    <source>
        <strain evidence="9 11">I ESC-2004</strain>
    </source>
</reference>
<dbReference type="EMBL" id="AMQN01004080">
    <property type="status" value="NOT_ANNOTATED_CDS"/>
    <property type="molecule type" value="Genomic_DNA"/>
</dbReference>
<evidence type="ECO:0000256" key="7">
    <source>
        <dbReference type="SAM" id="Coils"/>
    </source>
</evidence>
<dbReference type="GO" id="GO:0005525">
    <property type="term" value="F:GTP binding"/>
    <property type="evidence" value="ECO:0007669"/>
    <property type="project" value="UniProtKB-KW"/>
</dbReference>
<dbReference type="Gene3D" id="3.40.50.11060">
    <property type="entry name" value="GTPase HflX, N-terminal domain"/>
    <property type="match status" value="1"/>
</dbReference>
<proteinExistence type="predicted"/>
<dbReference type="GO" id="GO:0005737">
    <property type="term" value="C:cytoplasm"/>
    <property type="evidence" value="ECO:0007669"/>
    <property type="project" value="TreeGrafter"/>
</dbReference>
<dbReference type="PROSITE" id="PS51705">
    <property type="entry name" value="G_HFLX"/>
    <property type="match status" value="1"/>
</dbReference>
<dbReference type="Proteomes" id="UP000014760">
    <property type="component" value="Unassembled WGS sequence"/>
</dbReference>
<keyword evidence="11" id="KW-1185">Reference proteome</keyword>
<evidence type="ECO:0000313" key="11">
    <source>
        <dbReference type="Proteomes" id="UP000014760"/>
    </source>
</evidence>
<gene>
    <name evidence="9" type="ORF">CAPTEDRAFT_93416</name>
</gene>
<organism evidence="9">
    <name type="scientific">Capitella teleta</name>
    <name type="common">Polychaete worm</name>
    <dbReference type="NCBI Taxonomy" id="283909"/>
    <lineage>
        <taxon>Eukaryota</taxon>
        <taxon>Metazoa</taxon>
        <taxon>Spiralia</taxon>
        <taxon>Lophotrochozoa</taxon>
        <taxon>Annelida</taxon>
        <taxon>Polychaeta</taxon>
        <taxon>Sedentaria</taxon>
        <taxon>Scolecida</taxon>
        <taxon>Capitellidae</taxon>
        <taxon>Capitella</taxon>
    </lineage>
</organism>
<feature type="binding site" evidence="5">
    <location>
        <begin position="333"/>
        <end position="335"/>
    </location>
    <ligand>
        <name>GTP</name>
        <dbReference type="ChEBI" id="CHEBI:37565"/>
    </ligand>
</feature>
<dbReference type="PANTHER" id="PTHR10229">
    <property type="entry name" value="GTP-BINDING PROTEIN HFLX"/>
    <property type="match status" value="1"/>
</dbReference>
<reference evidence="10" key="3">
    <citation type="submission" date="2015-06" db="UniProtKB">
        <authorList>
            <consortium name="EnsemblMetazoa"/>
        </authorList>
    </citation>
    <scope>IDENTIFICATION</scope>
</reference>